<keyword evidence="3" id="KW-0238">DNA-binding</keyword>
<keyword evidence="2" id="KW-0229">DNA integration</keyword>
<dbReference type="InterPro" id="IPR025166">
    <property type="entry name" value="Integrase_DNA_bind_dom"/>
</dbReference>
<reference evidence="5 6" key="1">
    <citation type="submission" date="2020-03" db="EMBL/GenBank/DDBJ databases">
        <authorList>
            <consortium name="Genoscope - CEA"/>
            <person name="William W."/>
        </authorList>
    </citation>
    <scope>NUCLEOTIDE SEQUENCE [LARGE SCALE GENOMIC DNA]</scope>
    <source>
        <strain evidence="6">DSM 16959</strain>
    </source>
</reference>
<proteinExistence type="inferred from homology"/>
<keyword evidence="4" id="KW-0233">DNA recombination</keyword>
<dbReference type="InterPro" id="IPR011010">
    <property type="entry name" value="DNA_brk_join_enz"/>
</dbReference>
<dbReference type="KEGG" id="doe:DENOEST_2449"/>
<evidence type="ECO:0000256" key="1">
    <source>
        <dbReference type="ARBA" id="ARBA00008857"/>
    </source>
</evidence>
<gene>
    <name evidence="5" type="ORF">DENOEST_2449</name>
</gene>
<dbReference type="PANTHER" id="PTHR30629:SF2">
    <property type="entry name" value="PROPHAGE INTEGRASE INTS-RELATED"/>
    <property type="match status" value="1"/>
</dbReference>
<dbReference type="Proteomes" id="UP000515733">
    <property type="component" value="Chromosome"/>
</dbReference>
<dbReference type="CDD" id="cd00801">
    <property type="entry name" value="INT_P4_C"/>
    <property type="match status" value="1"/>
</dbReference>
<dbReference type="SUPFAM" id="SSF56349">
    <property type="entry name" value="DNA breaking-rejoining enzymes"/>
    <property type="match status" value="1"/>
</dbReference>
<evidence type="ECO:0000256" key="3">
    <source>
        <dbReference type="ARBA" id="ARBA00023125"/>
    </source>
</evidence>
<comment type="similarity">
    <text evidence="1">Belongs to the 'phage' integrase family.</text>
</comment>
<dbReference type="Gene3D" id="1.10.443.10">
    <property type="entry name" value="Intergrase catalytic core"/>
    <property type="match status" value="1"/>
</dbReference>
<dbReference type="InterPro" id="IPR010998">
    <property type="entry name" value="Integrase_recombinase_N"/>
</dbReference>
<dbReference type="Pfam" id="PF22022">
    <property type="entry name" value="Phage_int_M"/>
    <property type="match status" value="1"/>
</dbReference>
<dbReference type="Gene3D" id="3.30.160.390">
    <property type="entry name" value="Integrase, DNA-binding domain"/>
    <property type="match status" value="1"/>
</dbReference>
<dbReference type="PROSITE" id="PS51900">
    <property type="entry name" value="CB"/>
    <property type="match status" value="1"/>
</dbReference>
<dbReference type="RefSeq" id="WP_145771218.1">
    <property type="nucleotide sequence ID" value="NZ_LR778301.1"/>
</dbReference>
<evidence type="ECO:0000256" key="4">
    <source>
        <dbReference type="ARBA" id="ARBA00023172"/>
    </source>
</evidence>
<evidence type="ECO:0000256" key="2">
    <source>
        <dbReference type="ARBA" id="ARBA00022908"/>
    </source>
</evidence>
<protein>
    <submittedName>
        <fullName evidence="5">Integrase</fullName>
    </submittedName>
</protein>
<dbReference type="GO" id="GO:0015074">
    <property type="term" value="P:DNA integration"/>
    <property type="evidence" value="ECO:0007669"/>
    <property type="project" value="UniProtKB-KW"/>
</dbReference>
<dbReference type="GO" id="GO:0006310">
    <property type="term" value="P:DNA recombination"/>
    <property type="evidence" value="ECO:0007669"/>
    <property type="project" value="UniProtKB-KW"/>
</dbReference>
<dbReference type="PANTHER" id="PTHR30629">
    <property type="entry name" value="PROPHAGE INTEGRASE"/>
    <property type="match status" value="1"/>
</dbReference>
<dbReference type="EMBL" id="LR778301">
    <property type="protein sequence ID" value="CAB1369614.1"/>
    <property type="molecule type" value="Genomic_DNA"/>
</dbReference>
<dbReference type="Gene3D" id="1.10.150.130">
    <property type="match status" value="1"/>
</dbReference>
<accession>A0A6S6XXB8</accession>
<dbReference type="GO" id="GO:0003677">
    <property type="term" value="F:DNA binding"/>
    <property type="evidence" value="ECO:0007669"/>
    <property type="project" value="UniProtKB-UniRule"/>
</dbReference>
<name>A0A6S6XXB8_9PROT</name>
<dbReference type="InterPro" id="IPR013762">
    <property type="entry name" value="Integrase-like_cat_sf"/>
</dbReference>
<dbReference type="AlphaFoldDB" id="A0A6S6XXB8"/>
<evidence type="ECO:0000313" key="5">
    <source>
        <dbReference type="EMBL" id="CAB1369614.1"/>
    </source>
</evidence>
<dbReference type="InterPro" id="IPR038488">
    <property type="entry name" value="Integrase_DNA-bd_sf"/>
</dbReference>
<organism evidence="5 6">
    <name type="scientific">Denitratisoma oestradiolicum</name>
    <dbReference type="NCBI Taxonomy" id="311182"/>
    <lineage>
        <taxon>Bacteria</taxon>
        <taxon>Pseudomonadati</taxon>
        <taxon>Pseudomonadota</taxon>
        <taxon>Betaproteobacteria</taxon>
        <taxon>Nitrosomonadales</taxon>
        <taxon>Sterolibacteriaceae</taxon>
        <taxon>Denitratisoma</taxon>
    </lineage>
</organism>
<dbReference type="PROSITE" id="PS51898">
    <property type="entry name" value="TYR_RECOMBINASE"/>
    <property type="match status" value="1"/>
</dbReference>
<keyword evidence="6" id="KW-1185">Reference proteome</keyword>
<evidence type="ECO:0000313" key="6">
    <source>
        <dbReference type="Proteomes" id="UP000515733"/>
    </source>
</evidence>
<dbReference type="OrthoDB" id="9775880at2"/>
<sequence length="409" mass="45620">MAKIARELTAIEVSRLTVPGHHAVGGVVGLYLYVNGVSARSWVLRLVVGDKRRHIGLGGYPTVTLAQAKDKARRIREEVANGHDPIHQRKVVISRIKAQQASAITFEKAAEGYLDSHGDAWRNAKHRAQWASSLATYAYPFFGKVLVRDISVEHVLTALKPIWKEKNETASRVRGRIESVLDWASARNYRSGDNPARWKGLLDKLLPAPSKIKVVEHHRALPIDEAPAFVASLRMQSGVSALALEFAILTAARSGEVRGARWEEIDMPAALWTVPKDRMKAGKEHRVPLNSQAMEILDAVKESDRSGLVFPAPRGGMLSDMTLTALMRRMKVDAVPHGFRSTFRDWVSERTNYPRELAEQALAHVIENKVEAAYRRGDVLEKRRAMMAGWGEFLSSPLAHLSRKCRDDA</sequence>
<dbReference type="Pfam" id="PF00589">
    <property type="entry name" value="Phage_integrase"/>
    <property type="match status" value="1"/>
</dbReference>
<dbReference type="InterPro" id="IPR050808">
    <property type="entry name" value="Phage_Integrase"/>
</dbReference>
<dbReference type="InterPro" id="IPR053876">
    <property type="entry name" value="Phage_int_M"/>
</dbReference>
<dbReference type="InterPro" id="IPR002104">
    <property type="entry name" value="Integrase_catalytic"/>
</dbReference>
<dbReference type="InterPro" id="IPR044068">
    <property type="entry name" value="CB"/>
</dbReference>
<dbReference type="Pfam" id="PF13356">
    <property type="entry name" value="Arm-DNA-bind_3"/>
    <property type="match status" value="1"/>
</dbReference>